<dbReference type="AlphaFoldDB" id="A0A8J5JG87"/>
<evidence type="ECO:0000313" key="2">
    <source>
        <dbReference type="Proteomes" id="UP000747542"/>
    </source>
</evidence>
<comment type="caution">
    <text evidence="1">The sequence shown here is derived from an EMBL/GenBank/DDBJ whole genome shotgun (WGS) entry which is preliminary data.</text>
</comment>
<protein>
    <submittedName>
        <fullName evidence="1">Tigger transposable element-derived protein 7-like 34</fullName>
    </submittedName>
</protein>
<name>A0A8J5JG87_HOMAM</name>
<organism evidence="1 2">
    <name type="scientific">Homarus americanus</name>
    <name type="common">American lobster</name>
    <dbReference type="NCBI Taxonomy" id="6706"/>
    <lineage>
        <taxon>Eukaryota</taxon>
        <taxon>Metazoa</taxon>
        <taxon>Ecdysozoa</taxon>
        <taxon>Arthropoda</taxon>
        <taxon>Crustacea</taxon>
        <taxon>Multicrustacea</taxon>
        <taxon>Malacostraca</taxon>
        <taxon>Eumalacostraca</taxon>
        <taxon>Eucarida</taxon>
        <taxon>Decapoda</taxon>
        <taxon>Pleocyemata</taxon>
        <taxon>Astacidea</taxon>
        <taxon>Nephropoidea</taxon>
        <taxon>Nephropidae</taxon>
        <taxon>Homarus</taxon>
    </lineage>
</organism>
<evidence type="ECO:0000313" key="1">
    <source>
        <dbReference type="EMBL" id="KAG7153883.1"/>
    </source>
</evidence>
<accession>A0A8J5JG87</accession>
<dbReference type="EMBL" id="JAHLQT010046276">
    <property type="protein sequence ID" value="KAG7153883.1"/>
    <property type="molecule type" value="Genomic_DNA"/>
</dbReference>
<keyword evidence="2" id="KW-1185">Reference proteome</keyword>
<sequence length="132" mass="15283">MYRRYKQELSTGLPIHGIVILSAAEHLAVHHNNHDFQASKGRSFKFWSRHRRVTHKIVGERLGADTTSVQPFREKLTALVKDNRLLLSQLYNGDTSDLVWKSLPNNIHISRLEAHVPDRKAVKNCIVMYQCR</sequence>
<reference evidence="1" key="1">
    <citation type="journal article" date="2021" name="Sci. Adv.">
        <title>The American lobster genome reveals insights on longevity, neural, and immune adaptations.</title>
        <authorList>
            <person name="Polinski J.M."/>
            <person name="Zimin A.V."/>
            <person name="Clark K.F."/>
            <person name="Kohn A.B."/>
            <person name="Sadowski N."/>
            <person name="Timp W."/>
            <person name="Ptitsyn A."/>
            <person name="Khanna P."/>
            <person name="Romanova D.Y."/>
            <person name="Williams P."/>
            <person name="Greenwood S.J."/>
            <person name="Moroz L.L."/>
            <person name="Walt D.R."/>
            <person name="Bodnar A.G."/>
        </authorList>
    </citation>
    <scope>NUCLEOTIDE SEQUENCE</scope>
    <source>
        <strain evidence="1">GMGI-L3</strain>
    </source>
</reference>
<dbReference type="Proteomes" id="UP000747542">
    <property type="component" value="Unassembled WGS sequence"/>
</dbReference>
<gene>
    <name evidence="1" type="primary">TIGD7-L34</name>
    <name evidence="1" type="ORF">Hamer_G017704</name>
</gene>
<proteinExistence type="predicted"/>